<dbReference type="AlphaFoldDB" id="A0A371IUA1"/>
<evidence type="ECO:0000313" key="3">
    <source>
        <dbReference type="EMBL" id="RDY24060.1"/>
    </source>
</evidence>
<dbReference type="PANTHER" id="PTHR36175">
    <property type="entry name" value="CYANOPHYCINASE"/>
    <property type="match status" value="1"/>
</dbReference>
<dbReference type="SUPFAM" id="SSF52317">
    <property type="entry name" value="Class I glutamine amidotransferase-like"/>
    <property type="match status" value="1"/>
</dbReference>
<keyword evidence="1" id="KW-0812">Transmembrane</keyword>
<feature type="domain" description="Pesticidal crystal protein Cry22Aa Ig-like" evidence="2">
    <location>
        <begin position="263"/>
        <end position="330"/>
    </location>
</feature>
<keyword evidence="1" id="KW-0472">Membrane</keyword>
<dbReference type="InterPro" id="IPR032179">
    <property type="entry name" value="Cry22Aa_Ig-like"/>
</dbReference>
<organism evidence="3 4">
    <name type="scientific">Romboutsia maritimum</name>
    <dbReference type="NCBI Taxonomy" id="2020948"/>
    <lineage>
        <taxon>Bacteria</taxon>
        <taxon>Bacillati</taxon>
        <taxon>Bacillota</taxon>
        <taxon>Clostridia</taxon>
        <taxon>Peptostreptococcales</taxon>
        <taxon>Peptostreptococcaceae</taxon>
        <taxon>Romboutsia</taxon>
    </lineage>
</organism>
<dbReference type="Proteomes" id="UP000243494">
    <property type="component" value="Unassembled WGS sequence"/>
</dbReference>
<dbReference type="Gene3D" id="2.60.40.10">
    <property type="entry name" value="Immunoglobulins"/>
    <property type="match status" value="1"/>
</dbReference>
<dbReference type="EMBL" id="NOJZ02000006">
    <property type="protein sequence ID" value="RDY24060.1"/>
    <property type="molecule type" value="Genomic_DNA"/>
</dbReference>
<dbReference type="InterPro" id="IPR029062">
    <property type="entry name" value="Class_I_gatase-like"/>
</dbReference>
<accession>A0A371IUA1</accession>
<evidence type="ECO:0000313" key="4">
    <source>
        <dbReference type="Proteomes" id="UP000243494"/>
    </source>
</evidence>
<dbReference type="PANTHER" id="PTHR36175:SF1">
    <property type="entry name" value="CYANOPHYCINASE"/>
    <property type="match status" value="1"/>
</dbReference>
<dbReference type="InterPro" id="IPR013783">
    <property type="entry name" value="Ig-like_fold"/>
</dbReference>
<feature type="transmembrane region" description="Helical" evidence="1">
    <location>
        <begin position="354"/>
        <end position="372"/>
    </location>
</feature>
<keyword evidence="1" id="KW-1133">Transmembrane helix</keyword>
<sequence length="376" mass="42167">MFLQNKNNITAIKQLKSSSGLILGVGLGSNIQSEIMIGKGNSYEYLKDSKFGNQEFLNNGLIVDGFGNLSNDIIVDSDFDNRGRLGRVISTLKNNNKKCGIGINEQSAIMIKNNEGYVIGNNGVFIIDTSYANFNKEDKSEFEATNIKLNYLTSGDSINLKTMKVKTSKNEIDLNEDNNIYNSEDIFNSYETTKIITSLAKSNVNVAKGLTKEDDPRFTLLFNKNKDTSSYLENDKLTITNLVLNVTNSVVENIINKPVINAKDQTILLNKEFSLLKGVTAQDKEGNDLTKKIVVTKNTVNTKKLGTYNVCYEVTDSYGQSSTKEIKVEVVEEVEYENEVQNMENKVLKFISTYGYLGIIIAFMMSTFINRWDKMK</sequence>
<dbReference type="Pfam" id="PF16403">
    <property type="entry name" value="Bact_surface_Ig-like"/>
    <property type="match status" value="1"/>
</dbReference>
<dbReference type="Gene3D" id="3.40.50.880">
    <property type="match status" value="1"/>
</dbReference>
<name>A0A371IUA1_9FIRM</name>
<gene>
    <name evidence="3" type="ORF">CHF27_005245</name>
</gene>
<evidence type="ECO:0000256" key="1">
    <source>
        <dbReference type="SAM" id="Phobius"/>
    </source>
</evidence>
<evidence type="ECO:0000259" key="2">
    <source>
        <dbReference type="Pfam" id="PF16403"/>
    </source>
</evidence>
<protein>
    <submittedName>
        <fullName evidence="3">DUF5011 domain-containing protein</fullName>
    </submittedName>
</protein>
<comment type="caution">
    <text evidence="3">The sequence shown here is derived from an EMBL/GenBank/DDBJ whole genome shotgun (WGS) entry which is preliminary data.</text>
</comment>
<proteinExistence type="predicted"/>
<dbReference type="OrthoDB" id="1741958at2"/>
<reference evidence="3 4" key="1">
    <citation type="journal article" date="2017" name="Genome Announc.">
        <title>Draft Genome Sequence of Romboutsia maritimum sp. nov. Strain CCRI-22766(T), Isolated from Coastal Estuarine Mud.</title>
        <authorList>
            <person name="Maheux A.F."/>
            <person name="Boudreau D.K."/>
            <person name="Berube E."/>
            <person name="Boissinot M."/>
            <person name="Raymond F."/>
            <person name="Brodeur S."/>
            <person name="Corbeil J."/>
            <person name="Brightwell G."/>
            <person name="Broda D."/>
            <person name="Omar R.F."/>
            <person name="Bergeron M.G."/>
        </authorList>
    </citation>
    <scope>NUCLEOTIDE SEQUENCE [LARGE SCALE GENOMIC DNA]</scope>
    <source>
        <strain evidence="3 4">CCRI-22766</strain>
    </source>
</reference>
<keyword evidence="4" id="KW-1185">Reference proteome</keyword>